<keyword evidence="2" id="KW-1185">Reference proteome</keyword>
<evidence type="ECO:0000313" key="1">
    <source>
        <dbReference type="EMBL" id="CAH9094369.1"/>
    </source>
</evidence>
<comment type="caution">
    <text evidence="1">The sequence shown here is derived from an EMBL/GenBank/DDBJ whole genome shotgun (WGS) entry which is preliminary data.</text>
</comment>
<name>A0A9P0ZBM6_CUSEU</name>
<dbReference type="AlphaFoldDB" id="A0A9P0ZBM6"/>
<reference evidence="1" key="1">
    <citation type="submission" date="2022-07" db="EMBL/GenBank/DDBJ databases">
        <authorList>
            <person name="Macas J."/>
            <person name="Novak P."/>
            <person name="Neumann P."/>
        </authorList>
    </citation>
    <scope>NUCLEOTIDE SEQUENCE</scope>
</reference>
<organism evidence="1 2">
    <name type="scientific">Cuscuta europaea</name>
    <name type="common">European dodder</name>
    <dbReference type="NCBI Taxonomy" id="41803"/>
    <lineage>
        <taxon>Eukaryota</taxon>
        <taxon>Viridiplantae</taxon>
        <taxon>Streptophyta</taxon>
        <taxon>Embryophyta</taxon>
        <taxon>Tracheophyta</taxon>
        <taxon>Spermatophyta</taxon>
        <taxon>Magnoliopsida</taxon>
        <taxon>eudicotyledons</taxon>
        <taxon>Gunneridae</taxon>
        <taxon>Pentapetalae</taxon>
        <taxon>asterids</taxon>
        <taxon>lamiids</taxon>
        <taxon>Solanales</taxon>
        <taxon>Convolvulaceae</taxon>
        <taxon>Cuscuteae</taxon>
        <taxon>Cuscuta</taxon>
        <taxon>Cuscuta subgen. Cuscuta</taxon>
    </lineage>
</organism>
<protein>
    <submittedName>
        <fullName evidence="1">Uncharacterized protein</fullName>
    </submittedName>
</protein>
<accession>A0A9P0ZBM6</accession>
<dbReference type="EMBL" id="CAMAPE010000031">
    <property type="protein sequence ID" value="CAH9094369.1"/>
    <property type="molecule type" value="Genomic_DNA"/>
</dbReference>
<gene>
    <name evidence="1" type="ORF">CEURO_LOCUS12712</name>
</gene>
<evidence type="ECO:0000313" key="2">
    <source>
        <dbReference type="Proteomes" id="UP001152484"/>
    </source>
</evidence>
<dbReference type="OrthoDB" id="1742963at2759"/>
<proteinExistence type="predicted"/>
<sequence length="109" mass="12499">MPQMEETGLALQIEGGEGLGFRKLREFNLAMLAKHGWKLATHSRSLMSRILKYRYFAKTDFLNTQLGSIHSFIWQSILETKVKNNIIRKVGNGKSIQVWANAWLKECSS</sequence>
<dbReference type="Proteomes" id="UP001152484">
    <property type="component" value="Unassembled WGS sequence"/>
</dbReference>